<dbReference type="Proteomes" id="UP000269945">
    <property type="component" value="Unassembled WGS sequence"/>
</dbReference>
<comment type="caution">
    <text evidence="1">The sequence shown here is derived from an EMBL/GenBank/DDBJ whole genome shotgun (WGS) entry which is preliminary data.</text>
</comment>
<reference evidence="1 2" key="1">
    <citation type="submission" date="2018-10" db="EMBL/GenBank/DDBJ databases">
        <authorList>
            <person name="Ekblom R."/>
            <person name="Jareborg N."/>
        </authorList>
    </citation>
    <scope>NUCLEOTIDE SEQUENCE [LARGE SCALE GENOMIC DNA]</scope>
    <source>
        <tissue evidence="1">Muscle</tissue>
    </source>
</reference>
<proteinExistence type="predicted"/>
<sequence length="89" mass="9242">GRAAAPPSPALLGLIYWGECGGHKTEHACLGDGVTMGFIALDLNASGAPLLLLSLRARPFLRMSPGVFGNLQLLPSQSDQVPSEGDSVR</sequence>
<organism evidence="1 2">
    <name type="scientific">Gulo gulo</name>
    <name type="common">Wolverine</name>
    <name type="synonym">Gluton</name>
    <dbReference type="NCBI Taxonomy" id="48420"/>
    <lineage>
        <taxon>Eukaryota</taxon>
        <taxon>Metazoa</taxon>
        <taxon>Chordata</taxon>
        <taxon>Craniata</taxon>
        <taxon>Vertebrata</taxon>
        <taxon>Euteleostomi</taxon>
        <taxon>Mammalia</taxon>
        <taxon>Eutheria</taxon>
        <taxon>Laurasiatheria</taxon>
        <taxon>Carnivora</taxon>
        <taxon>Caniformia</taxon>
        <taxon>Musteloidea</taxon>
        <taxon>Mustelidae</taxon>
        <taxon>Guloninae</taxon>
        <taxon>Gulo</taxon>
    </lineage>
</organism>
<gene>
    <name evidence="1" type="ORF">BN2614_LOCUS3</name>
</gene>
<accession>A0A9X9LK72</accession>
<evidence type="ECO:0000313" key="1">
    <source>
        <dbReference type="EMBL" id="VCW70382.1"/>
    </source>
</evidence>
<evidence type="ECO:0000313" key="2">
    <source>
        <dbReference type="Proteomes" id="UP000269945"/>
    </source>
</evidence>
<keyword evidence="2" id="KW-1185">Reference proteome</keyword>
<feature type="non-terminal residue" evidence="1">
    <location>
        <position position="1"/>
    </location>
</feature>
<dbReference type="EMBL" id="CYRY02005836">
    <property type="protein sequence ID" value="VCW70382.1"/>
    <property type="molecule type" value="Genomic_DNA"/>
</dbReference>
<name>A0A9X9LK72_GULGU</name>
<dbReference type="AlphaFoldDB" id="A0A9X9LK72"/>
<protein>
    <submittedName>
        <fullName evidence="1">Uncharacterized protein</fullName>
    </submittedName>
</protein>